<evidence type="ECO:0008006" key="3">
    <source>
        <dbReference type="Google" id="ProtNLM"/>
    </source>
</evidence>
<dbReference type="RefSeq" id="WP_048319714.1">
    <property type="nucleotide sequence ID" value="NZ_CP015220.1"/>
</dbReference>
<dbReference type="Gene3D" id="3.40.50.1820">
    <property type="entry name" value="alpha/beta hydrolase"/>
    <property type="match status" value="1"/>
</dbReference>
<dbReference type="Proteomes" id="UP000076038">
    <property type="component" value="Chromosome"/>
</dbReference>
<evidence type="ECO:0000313" key="2">
    <source>
        <dbReference type="Proteomes" id="UP000076038"/>
    </source>
</evidence>
<dbReference type="PATRIC" id="fig|1653479.3.peg.3379"/>
<dbReference type="AlphaFoldDB" id="A0A143QQ47"/>
<dbReference type="InterPro" id="IPR029058">
    <property type="entry name" value="AB_hydrolase_fold"/>
</dbReference>
<protein>
    <recommendedName>
        <fullName evidence="3">Alpha/beta hydrolase</fullName>
    </recommendedName>
</protein>
<dbReference type="KEGG" id="rhs:A3Q41_03331"/>
<proteinExistence type="predicted"/>
<dbReference type="SUPFAM" id="SSF53474">
    <property type="entry name" value="alpha/beta-Hydrolases"/>
    <property type="match status" value="1"/>
</dbReference>
<dbReference type="EMBL" id="CP015220">
    <property type="protein sequence ID" value="AMY24622.1"/>
    <property type="molecule type" value="Genomic_DNA"/>
</dbReference>
<keyword evidence="2" id="KW-1185">Reference proteome</keyword>
<organism evidence="1 2">
    <name type="scientific">Rhodococcoides fascians</name>
    <name type="common">Rhodococcus fascians</name>
    <dbReference type="NCBI Taxonomy" id="1828"/>
    <lineage>
        <taxon>Bacteria</taxon>
        <taxon>Bacillati</taxon>
        <taxon>Actinomycetota</taxon>
        <taxon>Actinomycetes</taxon>
        <taxon>Mycobacteriales</taxon>
        <taxon>Nocardiaceae</taxon>
        <taxon>Rhodococcoides</taxon>
    </lineage>
</organism>
<dbReference type="OrthoDB" id="8894777at2"/>
<sequence>MVGRLLFVHGAGGYVDDTELAQGLAEALRLDLVMPELSDSDMGYEAWAVPVRKLLDDAGPEDRVVAHSFGATIVVRVLAETMRAHPERATLLAMPDWSPQGWDVSKYALTGEPRTDLTLLHCRDDEVVPVSHLALNSAALPSATVIAYPSGGHQFDGVTETIVADIR</sequence>
<gene>
    <name evidence="1" type="ORF">A3Q41_03331</name>
</gene>
<accession>A0A143QQ47</accession>
<reference evidence="2" key="2">
    <citation type="submission" date="2016-04" db="EMBL/GenBank/DDBJ databases">
        <title>Complete Genome and Plasmid Sequences for Rhodococcus fascians D188 and Draft Sequences for Rhodococcus spp. Isolates PBTS 1 and PBTS 2.</title>
        <authorList>
            <person name="Stamer R."/>
            <person name="Vereecke D."/>
            <person name="Zhang Y."/>
            <person name="Schilkey F."/>
            <person name="Devitt N."/>
            <person name="Randall J."/>
        </authorList>
    </citation>
    <scope>NUCLEOTIDE SEQUENCE [LARGE SCALE GENOMIC DNA]</scope>
    <source>
        <strain evidence="2">PBTS2</strain>
    </source>
</reference>
<evidence type="ECO:0000313" key="1">
    <source>
        <dbReference type="EMBL" id="AMY24622.1"/>
    </source>
</evidence>
<reference evidence="1 2" key="1">
    <citation type="journal article" date="2016" name="Genome Announc.">
        <title>Complete Genome and Plasmid Sequences for Rhodococcus fascians D188 and Draft Sequences for Rhodococcus Isolates PBTS 1 and PBTS 2.</title>
        <authorList>
            <person name="Stamler R.A."/>
            <person name="Vereecke D."/>
            <person name="Zhang Y."/>
            <person name="Schilkey F."/>
            <person name="Devitt N."/>
            <person name="Randall J.J."/>
        </authorList>
    </citation>
    <scope>NUCLEOTIDE SEQUENCE [LARGE SCALE GENOMIC DNA]</scope>
    <source>
        <strain evidence="1 2">PBTS2</strain>
    </source>
</reference>
<name>A0A143QQ47_RHOFA</name>